<keyword evidence="3" id="KW-1185">Reference proteome</keyword>
<protein>
    <submittedName>
        <fullName evidence="2">Uncharacterized protein</fullName>
    </submittedName>
</protein>
<accession>A0A540K7S6</accession>
<dbReference type="AlphaFoldDB" id="A0A540K7S6"/>
<reference evidence="2 3" key="1">
    <citation type="journal article" date="2019" name="G3 (Bethesda)">
        <title>Sequencing of a Wild Apple (Malus baccata) Genome Unravels the Differences Between Cultivated and Wild Apple Species Regarding Disease Resistance and Cold Tolerance.</title>
        <authorList>
            <person name="Chen X."/>
        </authorList>
    </citation>
    <scope>NUCLEOTIDE SEQUENCE [LARGE SCALE GENOMIC DNA]</scope>
    <source>
        <strain evidence="3">cv. Shandingzi</strain>
        <tissue evidence="2">Leaves</tissue>
    </source>
</reference>
<proteinExistence type="predicted"/>
<evidence type="ECO:0000256" key="1">
    <source>
        <dbReference type="SAM" id="MobiDB-lite"/>
    </source>
</evidence>
<feature type="compositionally biased region" description="Pro residues" evidence="1">
    <location>
        <begin position="46"/>
        <end position="63"/>
    </location>
</feature>
<comment type="caution">
    <text evidence="2">The sequence shown here is derived from an EMBL/GenBank/DDBJ whole genome shotgun (WGS) entry which is preliminary data.</text>
</comment>
<evidence type="ECO:0000313" key="2">
    <source>
        <dbReference type="EMBL" id="TQD70288.1"/>
    </source>
</evidence>
<sequence>MALVSKRSKLLCANVFLLALILSYGIIAAEARLLNTTETNSAVQEPMPPPMLAPEVEPIPVPPGISDADYEEPPPDVTVF</sequence>
<organism evidence="2 3">
    <name type="scientific">Malus baccata</name>
    <name type="common">Siberian crab apple</name>
    <name type="synonym">Pyrus baccata</name>
    <dbReference type="NCBI Taxonomy" id="106549"/>
    <lineage>
        <taxon>Eukaryota</taxon>
        <taxon>Viridiplantae</taxon>
        <taxon>Streptophyta</taxon>
        <taxon>Embryophyta</taxon>
        <taxon>Tracheophyta</taxon>
        <taxon>Spermatophyta</taxon>
        <taxon>Magnoliopsida</taxon>
        <taxon>eudicotyledons</taxon>
        <taxon>Gunneridae</taxon>
        <taxon>Pentapetalae</taxon>
        <taxon>rosids</taxon>
        <taxon>fabids</taxon>
        <taxon>Rosales</taxon>
        <taxon>Rosaceae</taxon>
        <taxon>Amygdaloideae</taxon>
        <taxon>Maleae</taxon>
        <taxon>Malus</taxon>
    </lineage>
</organism>
<feature type="region of interest" description="Disordered" evidence="1">
    <location>
        <begin position="40"/>
        <end position="80"/>
    </location>
</feature>
<gene>
    <name evidence="2" type="ORF">C1H46_044177</name>
</gene>
<dbReference type="EMBL" id="VIEB01001870">
    <property type="protein sequence ID" value="TQD70288.1"/>
    <property type="molecule type" value="Genomic_DNA"/>
</dbReference>
<name>A0A540K7S6_MALBA</name>
<evidence type="ECO:0000313" key="3">
    <source>
        <dbReference type="Proteomes" id="UP000315295"/>
    </source>
</evidence>
<dbReference type="Proteomes" id="UP000315295">
    <property type="component" value="Unassembled WGS sequence"/>
</dbReference>